<evidence type="ECO:0000313" key="2">
    <source>
        <dbReference type="EMBL" id="AKH21530.1"/>
    </source>
</evidence>
<dbReference type="Proteomes" id="UP000034410">
    <property type="component" value="Chromosome"/>
</dbReference>
<feature type="signal peptide" evidence="1">
    <location>
        <begin position="1"/>
        <end position="21"/>
    </location>
</feature>
<feature type="chain" id="PRO_5002517416" evidence="1">
    <location>
        <begin position="22"/>
        <end position="165"/>
    </location>
</feature>
<dbReference type="OrthoDB" id="7062693at2"/>
<organism evidence="2 3">
    <name type="scientific">Sedimenticola thiotaurini</name>
    <dbReference type="NCBI Taxonomy" id="1543721"/>
    <lineage>
        <taxon>Bacteria</taxon>
        <taxon>Pseudomonadati</taxon>
        <taxon>Pseudomonadota</taxon>
        <taxon>Gammaproteobacteria</taxon>
        <taxon>Chromatiales</taxon>
        <taxon>Sedimenticolaceae</taxon>
        <taxon>Sedimenticola</taxon>
    </lineage>
</organism>
<accession>A0A0F7K2U9</accession>
<reference evidence="2 3" key="1">
    <citation type="journal article" date="2015" name="Genome Announc.">
        <title>Complete Genome Sequence of Sedimenticola thiotaurini Strain SIP-G1, a Polyphosphate- and Polyhydroxyalkanoate-Accumulating Sulfur-Oxidizing Gammaproteobacterium Isolated from Salt Marsh Sediments.</title>
        <authorList>
            <person name="Flood B.E."/>
            <person name="Jones D.S."/>
            <person name="Bailey J.V."/>
        </authorList>
    </citation>
    <scope>NUCLEOTIDE SEQUENCE [LARGE SCALE GENOMIC DNA]</scope>
    <source>
        <strain evidence="2 3">SIP-G1</strain>
    </source>
</reference>
<sequence length="165" mass="19070">MSKKRLFRLLLVLTLIPLQSAALEYPNRYNSMAETLFDMMDAFSNAYQRRLHERSRDYSGFQGGYPPYPPPGYGQPLPPANRSILEGSWQGESGEVLVIRNGLFRIYLDRDNFREGRLKQVQPQVILLQDLQSGQLRTYAFAESEGRLLLQDPTGNLLRYLRIGW</sequence>
<dbReference type="RefSeq" id="WP_046860455.1">
    <property type="nucleotide sequence ID" value="NZ_CP011412.1"/>
</dbReference>
<protein>
    <submittedName>
        <fullName evidence="2">Uncharacterized protein</fullName>
    </submittedName>
</protein>
<gene>
    <name evidence="2" type="ORF">AAY24_15525</name>
</gene>
<dbReference type="EMBL" id="CP011412">
    <property type="protein sequence ID" value="AKH21530.1"/>
    <property type="molecule type" value="Genomic_DNA"/>
</dbReference>
<proteinExistence type="predicted"/>
<name>A0A0F7K2U9_9GAMM</name>
<dbReference type="KEGG" id="seds:AAY24_15525"/>
<keyword evidence="1" id="KW-0732">Signal</keyword>
<evidence type="ECO:0000256" key="1">
    <source>
        <dbReference type="SAM" id="SignalP"/>
    </source>
</evidence>
<evidence type="ECO:0000313" key="3">
    <source>
        <dbReference type="Proteomes" id="UP000034410"/>
    </source>
</evidence>
<keyword evidence="3" id="KW-1185">Reference proteome</keyword>
<dbReference type="AlphaFoldDB" id="A0A0F7K2U9"/>